<gene>
    <name evidence="1" type="ORF">WG617_00795</name>
</gene>
<sequence length="626" mass="72118">METKNTNTPNLQPNNENVKVSKWTKFKYFLKSKVLTKSVDFTALGIVTVAGVSGALAYKYTKEKFKPVFYNYQSYMDPFIIEKLNKKFEYKEFGTINEFSKAILTHKTAGGIGNDGQAAKLIINDYTGKSKLRKFTVKDFKKIYGQNWNDALSVSENLKHILTPIVFNHLASYDQYFEDIPIYEPNGKPKLKVDGTQFYNKDYENNEDKIHLYNYFIPYFAQDMVIAYNPLKLAAYNKFYKSPAKDEPEDKGSDSYKKYLELYTNSVASYFEAITKDLETQINKDLYKIYNNPEPLLNHTIPMIDTLKTIRNPFGPNNDKDAFKYYEYTDAVRDNMVYGSSYRLNTETGKHLPQPSGGAIVHEKTDLTQRDVVTTIYKDLIDQFLNLFKDGTGYKITNTKHVRTSGNGQDLLNTLIDPEKITNVGIIYNGDALDAFYSRDNISNSDVPDGAIRFIRPSVNLLLVDGLVISEDTNEETAQTIIESSKETFLGGLDKNQSEWTEENVNQAVDDASSQAYKDYGSFLNFDYVRYTPAFNLVYNYAYENTFNDPLIPSDDPKYAEQNEYQKNYARNLYKIENEYTIGHKDTETFKGWHEFSYNVQHVAISPVDQKVQTMINTYYEQQLKA</sequence>
<reference evidence="1" key="1">
    <citation type="submission" date="2024-03" db="EMBL/GenBank/DDBJ databases">
        <title>Complete genome sequence of Mycoplasma felifaucium Z921 isolated from the trachea of a cheetah.</title>
        <authorList>
            <person name="Spergser J."/>
        </authorList>
    </citation>
    <scope>NUCLEOTIDE SEQUENCE [LARGE SCALE GENOMIC DNA]</scope>
    <source>
        <strain evidence="1">Z921</strain>
    </source>
</reference>
<dbReference type="EMBL" id="CP148067">
    <property type="protein sequence ID" value="WXL29177.1"/>
    <property type="molecule type" value="Genomic_DNA"/>
</dbReference>
<evidence type="ECO:0008006" key="3">
    <source>
        <dbReference type="Google" id="ProtNLM"/>
    </source>
</evidence>
<evidence type="ECO:0000313" key="2">
    <source>
        <dbReference type="Proteomes" id="UP001477443"/>
    </source>
</evidence>
<dbReference type="RefSeq" id="WP_338822789.1">
    <property type="nucleotide sequence ID" value="NZ_CP148067.1"/>
</dbReference>
<evidence type="ECO:0000313" key="1">
    <source>
        <dbReference type="EMBL" id="WXL29177.1"/>
    </source>
</evidence>
<name>A0ABZ2RQB0_9BACT</name>
<dbReference type="Proteomes" id="UP001477443">
    <property type="component" value="Chromosome"/>
</dbReference>
<proteinExistence type="predicted"/>
<accession>A0ABZ2RQB0</accession>
<protein>
    <recommendedName>
        <fullName evidence="3">Spermidine/putrescine ABC transporter substrate-binding protein</fullName>
    </recommendedName>
</protein>
<keyword evidence="2" id="KW-1185">Reference proteome</keyword>
<organism evidence="1 2">
    <name type="scientific">Mycoplasmopsis felifaucium</name>
    <dbReference type="NCBI Taxonomy" id="35768"/>
    <lineage>
        <taxon>Bacteria</taxon>
        <taxon>Bacillati</taxon>
        <taxon>Mycoplasmatota</taxon>
        <taxon>Mycoplasmoidales</taxon>
        <taxon>Metamycoplasmataceae</taxon>
        <taxon>Mycoplasmopsis</taxon>
    </lineage>
</organism>